<protein>
    <submittedName>
        <fullName evidence="1">Uncharacterized protein</fullName>
    </submittedName>
</protein>
<keyword evidence="2" id="KW-1185">Reference proteome</keyword>
<reference evidence="1" key="1">
    <citation type="submission" date="2020-06" db="EMBL/GenBank/DDBJ databases">
        <authorList>
            <consortium name="Plant Systems Biology data submission"/>
        </authorList>
    </citation>
    <scope>NUCLEOTIDE SEQUENCE</scope>
    <source>
        <strain evidence="1">D6</strain>
    </source>
</reference>
<gene>
    <name evidence="1" type="ORF">SEMRO_221_G091040.1</name>
</gene>
<dbReference type="EMBL" id="CAICTM010000220">
    <property type="protein sequence ID" value="CAB9505183.1"/>
    <property type="molecule type" value="Genomic_DNA"/>
</dbReference>
<comment type="caution">
    <text evidence="1">The sequence shown here is derived from an EMBL/GenBank/DDBJ whole genome shotgun (WGS) entry which is preliminary data.</text>
</comment>
<name>A0A9N8HCK5_9STRA</name>
<organism evidence="1 2">
    <name type="scientific">Seminavis robusta</name>
    <dbReference type="NCBI Taxonomy" id="568900"/>
    <lineage>
        <taxon>Eukaryota</taxon>
        <taxon>Sar</taxon>
        <taxon>Stramenopiles</taxon>
        <taxon>Ochrophyta</taxon>
        <taxon>Bacillariophyta</taxon>
        <taxon>Bacillariophyceae</taxon>
        <taxon>Bacillariophycidae</taxon>
        <taxon>Naviculales</taxon>
        <taxon>Naviculaceae</taxon>
        <taxon>Seminavis</taxon>
    </lineage>
</organism>
<dbReference type="AlphaFoldDB" id="A0A9N8HCK5"/>
<accession>A0A9N8HCK5</accession>
<evidence type="ECO:0000313" key="1">
    <source>
        <dbReference type="EMBL" id="CAB9505183.1"/>
    </source>
</evidence>
<sequence>MPLLQIQDGENPNREFVYLDDLQGLSPLHNLVVTGAPLEMVRLVYQADPAAMTDDVFRDACYHGPRRDVIEFLKGRVYSGSQRNGTKIDCSNHVAHT</sequence>
<dbReference type="Proteomes" id="UP001153069">
    <property type="component" value="Unassembled WGS sequence"/>
</dbReference>
<proteinExistence type="predicted"/>
<evidence type="ECO:0000313" key="2">
    <source>
        <dbReference type="Proteomes" id="UP001153069"/>
    </source>
</evidence>